<keyword evidence="3" id="KW-0963">Cytoplasm</keyword>
<dbReference type="PROSITE" id="PS51219">
    <property type="entry name" value="DPCK"/>
    <property type="match status" value="1"/>
</dbReference>
<keyword evidence="3 5" id="KW-0418">Kinase</keyword>
<dbReference type="EMBL" id="DVOS01000078">
    <property type="protein sequence ID" value="HIV24158.1"/>
    <property type="molecule type" value="Genomic_DNA"/>
</dbReference>
<dbReference type="Pfam" id="PF01121">
    <property type="entry name" value="CoaE"/>
    <property type="match status" value="1"/>
</dbReference>
<dbReference type="GO" id="GO:0005737">
    <property type="term" value="C:cytoplasm"/>
    <property type="evidence" value="ECO:0007669"/>
    <property type="project" value="UniProtKB-SubCell"/>
</dbReference>
<dbReference type="HAMAP" id="MF_00376">
    <property type="entry name" value="Dephospho_CoA_kinase"/>
    <property type="match status" value="1"/>
</dbReference>
<dbReference type="GO" id="GO:0005524">
    <property type="term" value="F:ATP binding"/>
    <property type="evidence" value="ECO:0007669"/>
    <property type="project" value="UniProtKB-UniRule"/>
</dbReference>
<evidence type="ECO:0000256" key="4">
    <source>
        <dbReference type="NCBIfam" id="TIGR00152"/>
    </source>
</evidence>
<dbReference type="AlphaFoldDB" id="A0A9D1P204"/>
<comment type="subcellular location">
    <subcellularLocation>
        <location evidence="3">Cytoplasm</location>
    </subcellularLocation>
</comment>
<evidence type="ECO:0000313" key="5">
    <source>
        <dbReference type="EMBL" id="HIV24158.1"/>
    </source>
</evidence>
<sequence length="201" mass="23049">MKVLGITGGVGAGKSTVLDYLRETYSARVIQCDEAARELQEPGGSCYQPMVELFGQQAVLPDGQLNRSEIARLVFGDRNLLERLNRIVHPKVKEYVAEEIRRERAGGKTSLMVIEAALLLEERYDLLCDEIWYIHTEEKIRRQRLKKSRGYTDEKITGIMAAQKPDEYFREHCQFVVDNSSDNVENTYEQIDKGLREHGIL</sequence>
<keyword evidence="1 3" id="KW-0547">Nucleotide-binding</keyword>
<dbReference type="Proteomes" id="UP000886889">
    <property type="component" value="Unassembled WGS sequence"/>
</dbReference>
<dbReference type="InterPro" id="IPR001977">
    <property type="entry name" value="Depp_CoAkinase"/>
</dbReference>
<dbReference type="CDD" id="cd02022">
    <property type="entry name" value="DPCK"/>
    <property type="match status" value="1"/>
</dbReference>
<evidence type="ECO:0000256" key="2">
    <source>
        <dbReference type="ARBA" id="ARBA00022840"/>
    </source>
</evidence>
<evidence type="ECO:0000256" key="1">
    <source>
        <dbReference type="ARBA" id="ARBA00022741"/>
    </source>
</evidence>
<proteinExistence type="inferred from homology"/>
<comment type="function">
    <text evidence="3">Catalyzes the phosphorylation of the 3'-hydroxyl group of dephosphocoenzyme A to form coenzyme A.</text>
</comment>
<evidence type="ECO:0000256" key="3">
    <source>
        <dbReference type="HAMAP-Rule" id="MF_00376"/>
    </source>
</evidence>
<dbReference type="SUPFAM" id="SSF52540">
    <property type="entry name" value="P-loop containing nucleoside triphosphate hydrolases"/>
    <property type="match status" value="1"/>
</dbReference>
<evidence type="ECO:0000313" key="6">
    <source>
        <dbReference type="Proteomes" id="UP000886889"/>
    </source>
</evidence>
<comment type="catalytic activity">
    <reaction evidence="3">
        <text>3'-dephospho-CoA + ATP = ADP + CoA + H(+)</text>
        <dbReference type="Rhea" id="RHEA:18245"/>
        <dbReference type="ChEBI" id="CHEBI:15378"/>
        <dbReference type="ChEBI" id="CHEBI:30616"/>
        <dbReference type="ChEBI" id="CHEBI:57287"/>
        <dbReference type="ChEBI" id="CHEBI:57328"/>
        <dbReference type="ChEBI" id="CHEBI:456216"/>
        <dbReference type="EC" id="2.7.1.24"/>
    </reaction>
</comment>
<dbReference type="EC" id="2.7.1.24" evidence="3 4"/>
<keyword evidence="3 5" id="KW-0808">Transferase</keyword>
<keyword evidence="2 3" id="KW-0067">ATP-binding</keyword>
<keyword evidence="3" id="KW-0173">Coenzyme A biosynthesis</keyword>
<dbReference type="GO" id="GO:0004140">
    <property type="term" value="F:dephospho-CoA kinase activity"/>
    <property type="evidence" value="ECO:0007669"/>
    <property type="project" value="UniProtKB-UniRule"/>
</dbReference>
<dbReference type="PANTHER" id="PTHR10695:SF46">
    <property type="entry name" value="BIFUNCTIONAL COENZYME A SYNTHASE-RELATED"/>
    <property type="match status" value="1"/>
</dbReference>
<reference evidence="5" key="1">
    <citation type="submission" date="2020-10" db="EMBL/GenBank/DDBJ databases">
        <authorList>
            <person name="Gilroy R."/>
        </authorList>
    </citation>
    <scope>NUCLEOTIDE SEQUENCE</scope>
    <source>
        <strain evidence="5">ChiBcec6-7307</strain>
    </source>
</reference>
<reference evidence="5" key="2">
    <citation type="journal article" date="2021" name="PeerJ">
        <title>Extensive microbial diversity within the chicken gut microbiome revealed by metagenomics and culture.</title>
        <authorList>
            <person name="Gilroy R."/>
            <person name="Ravi A."/>
            <person name="Getino M."/>
            <person name="Pursley I."/>
            <person name="Horton D.L."/>
            <person name="Alikhan N.F."/>
            <person name="Baker D."/>
            <person name="Gharbi K."/>
            <person name="Hall N."/>
            <person name="Watson M."/>
            <person name="Adriaenssens E.M."/>
            <person name="Foster-Nyarko E."/>
            <person name="Jarju S."/>
            <person name="Secka A."/>
            <person name="Antonio M."/>
            <person name="Oren A."/>
            <person name="Chaudhuri R.R."/>
            <person name="La Ragione R."/>
            <person name="Hildebrand F."/>
            <person name="Pallen M.J."/>
        </authorList>
    </citation>
    <scope>NUCLEOTIDE SEQUENCE</scope>
    <source>
        <strain evidence="5">ChiBcec6-7307</strain>
    </source>
</reference>
<dbReference type="GO" id="GO:0015937">
    <property type="term" value="P:coenzyme A biosynthetic process"/>
    <property type="evidence" value="ECO:0007669"/>
    <property type="project" value="UniProtKB-UniRule"/>
</dbReference>
<feature type="binding site" evidence="3">
    <location>
        <begin position="11"/>
        <end position="16"/>
    </location>
    <ligand>
        <name>ATP</name>
        <dbReference type="ChEBI" id="CHEBI:30616"/>
    </ligand>
</feature>
<dbReference type="InterPro" id="IPR027417">
    <property type="entry name" value="P-loop_NTPase"/>
</dbReference>
<comment type="similarity">
    <text evidence="3">Belongs to the CoaE family.</text>
</comment>
<dbReference type="Gene3D" id="3.40.50.300">
    <property type="entry name" value="P-loop containing nucleotide triphosphate hydrolases"/>
    <property type="match status" value="1"/>
</dbReference>
<comment type="caution">
    <text evidence="5">The sequence shown here is derived from an EMBL/GenBank/DDBJ whole genome shotgun (WGS) entry which is preliminary data.</text>
</comment>
<accession>A0A9D1P204</accession>
<organism evidence="5 6">
    <name type="scientific">Candidatus Merdiplasma excrementigallinarum</name>
    <dbReference type="NCBI Taxonomy" id="2840864"/>
    <lineage>
        <taxon>Bacteria</taxon>
        <taxon>Bacillati</taxon>
        <taxon>Bacillota</taxon>
        <taxon>Clostridia</taxon>
        <taxon>Lachnospirales</taxon>
        <taxon>Lachnospiraceae</taxon>
        <taxon>Lachnospiraceae incertae sedis</taxon>
        <taxon>Candidatus Merdiplasma</taxon>
    </lineage>
</organism>
<name>A0A9D1P204_9FIRM</name>
<protein>
    <recommendedName>
        <fullName evidence="3 4">Dephospho-CoA kinase</fullName>
        <ecNumber evidence="3 4">2.7.1.24</ecNumber>
    </recommendedName>
    <alternativeName>
        <fullName evidence="3">Dephosphocoenzyme A kinase</fullName>
    </alternativeName>
</protein>
<dbReference type="NCBIfam" id="TIGR00152">
    <property type="entry name" value="dephospho-CoA kinase"/>
    <property type="match status" value="1"/>
</dbReference>
<dbReference type="PANTHER" id="PTHR10695">
    <property type="entry name" value="DEPHOSPHO-COA KINASE-RELATED"/>
    <property type="match status" value="1"/>
</dbReference>
<comment type="pathway">
    <text evidence="3">Cofactor biosynthesis; coenzyme A biosynthesis; CoA from (R)-pantothenate: step 5/5.</text>
</comment>
<gene>
    <name evidence="3" type="primary">coaE</name>
    <name evidence="5" type="ORF">IAC80_09545</name>
</gene>